<dbReference type="KEGG" id="ege:EM595_2764"/>
<dbReference type="EMBL" id="LN907827">
    <property type="protein sequence ID" value="CUU24995.1"/>
    <property type="molecule type" value="Genomic_DNA"/>
</dbReference>
<accession>A0A0U5L8F1</accession>
<keyword evidence="2" id="KW-1185">Reference proteome</keyword>
<evidence type="ECO:0000313" key="2">
    <source>
        <dbReference type="Proteomes" id="UP000059419"/>
    </source>
</evidence>
<sequence length="60" mass="6455">MVACWHVGMVAWWHGGMMIILILTADNDGVDVCSAINPGNAGEKAFLIHGLADEIRSKSM</sequence>
<name>A0A0U5L8F1_9GAMM</name>
<dbReference type="RefSeq" id="WP_067433104.1">
    <property type="nucleotide sequence ID" value="NZ_LN907827.1"/>
</dbReference>
<evidence type="ECO:0000313" key="1">
    <source>
        <dbReference type="EMBL" id="CUU24995.1"/>
    </source>
</evidence>
<organism evidence="1 2">
    <name type="scientific">Duffyella gerundensis</name>
    <dbReference type="NCBI Taxonomy" id="1619313"/>
    <lineage>
        <taxon>Bacteria</taxon>
        <taxon>Pseudomonadati</taxon>
        <taxon>Pseudomonadota</taxon>
        <taxon>Gammaproteobacteria</taxon>
        <taxon>Enterobacterales</taxon>
        <taxon>Erwiniaceae</taxon>
        <taxon>Duffyella</taxon>
    </lineage>
</organism>
<proteinExistence type="predicted"/>
<dbReference type="AlphaFoldDB" id="A0A0U5L8F1"/>
<dbReference type="PATRIC" id="fig|1619313.3.peg.2871"/>
<dbReference type="Proteomes" id="UP000059419">
    <property type="component" value="Chromosome 1"/>
</dbReference>
<reference evidence="2" key="1">
    <citation type="submission" date="2015-11" db="EMBL/GenBank/DDBJ databases">
        <authorList>
            <person name="Blom J."/>
        </authorList>
    </citation>
    <scope>NUCLEOTIDE SEQUENCE [LARGE SCALE GENOMIC DNA]</scope>
</reference>
<protein>
    <submittedName>
        <fullName evidence="1">Putative membrane protein</fullName>
    </submittedName>
</protein>
<gene>
    <name evidence="1" type="ORF">EM595_2764</name>
</gene>